<dbReference type="EMBL" id="BK015535">
    <property type="protein sequence ID" value="DAE11633.1"/>
    <property type="molecule type" value="Genomic_DNA"/>
</dbReference>
<organism evidence="1">
    <name type="scientific">Siphoviridae sp. ct2vX3</name>
    <dbReference type="NCBI Taxonomy" id="2825318"/>
    <lineage>
        <taxon>Viruses</taxon>
        <taxon>Duplodnaviria</taxon>
        <taxon>Heunggongvirae</taxon>
        <taxon>Uroviricota</taxon>
        <taxon>Caudoviricetes</taxon>
    </lineage>
</organism>
<proteinExistence type="predicted"/>
<evidence type="ECO:0000313" key="1">
    <source>
        <dbReference type="EMBL" id="DAE11633.1"/>
    </source>
</evidence>
<reference evidence="1" key="1">
    <citation type="journal article" date="2021" name="Proc. Natl. Acad. Sci. U.S.A.">
        <title>A Catalog of Tens of Thousands of Viruses from Human Metagenomes Reveals Hidden Associations with Chronic Diseases.</title>
        <authorList>
            <person name="Tisza M.J."/>
            <person name="Buck C.B."/>
        </authorList>
    </citation>
    <scope>NUCLEOTIDE SEQUENCE</scope>
    <source>
        <strain evidence="1">Ct2vX3</strain>
    </source>
</reference>
<accession>A0A8S5PYF2</accession>
<protein>
    <submittedName>
        <fullName evidence="1">Uncharacterized protein</fullName>
    </submittedName>
</protein>
<name>A0A8S5PYF2_9CAUD</name>
<sequence>MTCKVKYFFQPLGLHNIHYGQLAPSRVRG</sequence>